<dbReference type="AlphaFoldDB" id="A0A9W9AGU4"/>
<gene>
    <name evidence="2" type="ORF">J3R30DRAFT_2171837</name>
</gene>
<dbReference type="Proteomes" id="UP001150266">
    <property type="component" value="Unassembled WGS sequence"/>
</dbReference>
<proteinExistence type="predicted"/>
<dbReference type="EMBL" id="JAOTPV010000005">
    <property type="protein sequence ID" value="KAJ4482427.1"/>
    <property type="molecule type" value="Genomic_DNA"/>
</dbReference>
<organism evidence="2 3">
    <name type="scientific">Lentinula aciculospora</name>
    <dbReference type="NCBI Taxonomy" id="153920"/>
    <lineage>
        <taxon>Eukaryota</taxon>
        <taxon>Fungi</taxon>
        <taxon>Dikarya</taxon>
        <taxon>Basidiomycota</taxon>
        <taxon>Agaricomycotina</taxon>
        <taxon>Agaricomycetes</taxon>
        <taxon>Agaricomycetidae</taxon>
        <taxon>Agaricales</taxon>
        <taxon>Marasmiineae</taxon>
        <taxon>Omphalotaceae</taxon>
        <taxon>Lentinula</taxon>
    </lineage>
</organism>
<keyword evidence="3" id="KW-1185">Reference proteome</keyword>
<comment type="caution">
    <text evidence="2">The sequence shown here is derived from an EMBL/GenBank/DDBJ whole genome shotgun (WGS) entry which is preliminary data.</text>
</comment>
<dbReference type="OrthoDB" id="2909983at2759"/>
<evidence type="ECO:0000313" key="2">
    <source>
        <dbReference type="EMBL" id="KAJ4482427.1"/>
    </source>
</evidence>
<feature type="region of interest" description="Disordered" evidence="1">
    <location>
        <begin position="136"/>
        <end position="158"/>
    </location>
</feature>
<accession>A0A9W9AGU4</accession>
<evidence type="ECO:0000313" key="3">
    <source>
        <dbReference type="Proteomes" id="UP001150266"/>
    </source>
</evidence>
<protein>
    <submittedName>
        <fullName evidence="2">Uncharacterized protein</fullName>
    </submittedName>
</protein>
<evidence type="ECO:0000256" key="1">
    <source>
        <dbReference type="SAM" id="MobiDB-lite"/>
    </source>
</evidence>
<name>A0A9W9AGU4_9AGAR</name>
<sequence length="170" mass="19654">MPRTEEHRIVNTELIKIFSEEFRRKGTVAERREWIKNNRDTICSQCKSKNLRCIPNQEIPCCQACKDAKSNGKCSRNVAEKRSRLMSTLNIDSNLYDALLRSYTKKKSLERLDHDLVDQPPSKNRLVKMADPISRYKSSVSGESKTNAENSNHRQNPPQKYGLKLFILAL</sequence>
<reference evidence="2" key="1">
    <citation type="submission" date="2022-08" db="EMBL/GenBank/DDBJ databases">
        <title>A Global Phylogenomic Analysis of the Shiitake Genus Lentinula.</title>
        <authorList>
            <consortium name="DOE Joint Genome Institute"/>
            <person name="Sierra-Patev S."/>
            <person name="Min B."/>
            <person name="Naranjo-Ortiz M."/>
            <person name="Looney B."/>
            <person name="Konkel Z."/>
            <person name="Slot J.C."/>
            <person name="Sakamoto Y."/>
            <person name="Steenwyk J.L."/>
            <person name="Rokas A."/>
            <person name="Carro J."/>
            <person name="Camarero S."/>
            <person name="Ferreira P."/>
            <person name="Molpeceres G."/>
            <person name="Ruiz-Duenas F.J."/>
            <person name="Serrano A."/>
            <person name="Henrissat B."/>
            <person name="Drula E."/>
            <person name="Hughes K.W."/>
            <person name="Mata J.L."/>
            <person name="Ishikawa N.K."/>
            <person name="Vargas-Isla R."/>
            <person name="Ushijima S."/>
            <person name="Smith C.A."/>
            <person name="Ahrendt S."/>
            <person name="Andreopoulos W."/>
            <person name="He G."/>
            <person name="Labutti K."/>
            <person name="Lipzen A."/>
            <person name="Ng V."/>
            <person name="Riley R."/>
            <person name="Sandor L."/>
            <person name="Barry K."/>
            <person name="Martinez A.T."/>
            <person name="Xiao Y."/>
            <person name="Gibbons J.G."/>
            <person name="Terashima K."/>
            <person name="Grigoriev I.V."/>
            <person name="Hibbett D.S."/>
        </authorList>
    </citation>
    <scope>NUCLEOTIDE SEQUENCE</scope>
    <source>
        <strain evidence="2">JLM2183</strain>
    </source>
</reference>